<accession>A0A2R4MHR9</accession>
<dbReference type="EMBL" id="CP021330">
    <property type="protein sequence ID" value="AVX05483.1"/>
    <property type="molecule type" value="Genomic_DNA"/>
</dbReference>
<evidence type="ECO:0000313" key="3">
    <source>
        <dbReference type="Proteomes" id="UP000258927"/>
    </source>
</evidence>
<evidence type="ECO:0008006" key="4">
    <source>
        <dbReference type="Google" id="ProtNLM"/>
    </source>
</evidence>
<feature type="transmembrane region" description="Helical" evidence="1">
    <location>
        <begin position="349"/>
        <end position="368"/>
    </location>
</feature>
<keyword evidence="1" id="KW-0812">Transmembrane</keyword>
<keyword evidence="3" id="KW-1185">Reference proteome</keyword>
<evidence type="ECO:0000256" key="1">
    <source>
        <dbReference type="SAM" id="Phobius"/>
    </source>
</evidence>
<keyword evidence="1" id="KW-0472">Membrane</keyword>
<dbReference type="AlphaFoldDB" id="A0A2R4MHR9"/>
<evidence type="ECO:0000313" key="2">
    <source>
        <dbReference type="EMBL" id="AVX05483.1"/>
    </source>
</evidence>
<proteinExistence type="predicted"/>
<dbReference type="Proteomes" id="UP000258927">
    <property type="component" value="Chromosome"/>
</dbReference>
<name>A0A2R4MHR9_9HYPH</name>
<keyword evidence="1" id="KW-1133">Transmembrane helix</keyword>
<sequence length="369" mass="42015">MAKPDFSNSTKIELAKRAAYLCSNPDCRVTTVGPNENPTKSTSIGEAAHIYAARPNGSTPRYNLSMTDAARAEITNGIWLCTNCHRTIDNDPRKYPADLLFAWREKHETYVRSNLGKRSDKFSEKLVSEELLPFASYPAIVRRIVIDKPEGWELRLTAELLRYLNQSHFRRMRDLRDGLYTETKIQVEGWYAATWIDERLGELADLFGPIERVLNRLVESWGAPGEPGNLNEIHHNCKLFGDALARVIEHEEKVHFATLPKHFEPVQQLLKNNASSQAEKLHDIPTIIDQHLELFEQGEIGKPGKPMSAFHTIDISLPKGWSKRLSFAIDRANRIERGEKLPLDPSKPLGFFGWLGVIFWLVIIIVILV</sequence>
<organism evidence="2 3">
    <name type="scientific">Maritalea myrionectae</name>
    <dbReference type="NCBI Taxonomy" id="454601"/>
    <lineage>
        <taxon>Bacteria</taxon>
        <taxon>Pseudomonadati</taxon>
        <taxon>Pseudomonadota</taxon>
        <taxon>Alphaproteobacteria</taxon>
        <taxon>Hyphomicrobiales</taxon>
        <taxon>Devosiaceae</taxon>
        <taxon>Maritalea</taxon>
    </lineage>
</organism>
<gene>
    <name evidence="2" type="ORF">MXMO3_02975</name>
</gene>
<protein>
    <recommendedName>
        <fullName evidence="4">HNH endonuclease</fullName>
    </recommendedName>
</protein>
<reference evidence="2 3" key="1">
    <citation type="submission" date="2017-05" db="EMBL/GenBank/DDBJ databases">
        <title>Genome Analysis of Maritalea myrionectae HL2708#5.</title>
        <authorList>
            <consortium name="Cotde Inc.-PKNU"/>
            <person name="Jang D."/>
            <person name="Oh H.-M."/>
        </authorList>
    </citation>
    <scope>NUCLEOTIDE SEQUENCE [LARGE SCALE GENOMIC DNA]</scope>
    <source>
        <strain evidence="2 3">HL2708#5</strain>
    </source>
</reference>
<dbReference type="RefSeq" id="WP_162889294.1">
    <property type="nucleotide sequence ID" value="NZ_CP021330.1"/>
</dbReference>
<dbReference type="KEGG" id="mmyr:MXMO3_02975"/>